<dbReference type="EMBL" id="JAIWQS010000005">
    <property type="protein sequence ID" value="KAJ8763716.1"/>
    <property type="molecule type" value="Genomic_DNA"/>
</dbReference>
<gene>
    <name evidence="2" type="ORF">K2173_003498</name>
</gene>
<dbReference type="PANTHER" id="PTHR35704:SF1">
    <property type="entry name" value="OS02G0254600 PROTEIN"/>
    <property type="match status" value="1"/>
</dbReference>
<organism evidence="2 3">
    <name type="scientific">Erythroxylum novogranatense</name>
    <dbReference type="NCBI Taxonomy" id="1862640"/>
    <lineage>
        <taxon>Eukaryota</taxon>
        <taxon>Viridiplantae</taxon>
        <taxon>Streptophyta</taxon>
        <taxon>Embryophyta</taxon>
        <taxon>Tracheophyta</taxon>
        <taxon>Spermatophyta</taxon>
        <taxon>Magnoliopsida</taxon>
        <taxon>eudicotyledons</taxon>
        <taxon>Gunneridae</taxon>
        <taxon>Pentapetalae</taxon>
        <taxon>rosids</taxon>
        <taxon>fabids</taxon>
        <taxon>Malpighiales</taxon>
        <taxon>Erythroxylaceae</taxon>
        <taxon>Erythroxylum</taxon>
    </lineage>
</organism>
<evidence type="ECO:0000313" key="2">
    <source>
        <dbReference type="EMBL" id="KAJ8763716.1"/>
    </source>
</evidence>
<evidence type="ECO:0000313" key="3">
    <source>
        <dbReference type="Proteomes" id="UP001159364"/>
    </source>
</evidence>
<protein>
    <submittedName>
        <fullName evidence="2">Uncharacterized protein</fullName>
    </submittedName>
</protein>
<comment type="caution">
    <text evidence="2">The sequence shown here is derived from an EMBL/GenBank/DDBJ whole genome shotgun (WGS) entry which is preliminary data.</text>
</comment>
<dbReference type="PANTHER" id="PTHR35704">
    <property type="entry name" value="OS02G0254600 PROTEIN"/>
    <property type="match status" value="1"/>
</dbReference>
<proteinExistence type="predicted"/>
<reference evidence="2 3" key="1">
    <citation type="submission" date="2021-09" db="EMBL/GenBank/DDBJ databases">
        <title>Genomic insights and catalytic innovation underlie evolution of tropane alkaloids biosynthesis.</title>
        <authorList>
            <person name="Wang Y.-J."/>
            <person name="Tian T."/>
            <person name="Huang J.-P."/>
            <person name="Huang S.-X."/>
        </authorList>
    </citation>
    <scope>NUCLEOTIDE SEQUENCE [LARGE SCALE GENOMIC DNA]</scope>
    <source>
        <strain evidence="2">KIB-2018</strain>
        <tissue evidence="2">Leaf</tissue>
    </source>
</reference>
<dbReference type="AlphaFoldDB" id="A0AAV8TAB7"/>
<keyword evidence="3" id="KW-1185">Reference proteome</keyword>
<sequence>MGNCLANNGIVIPPNAKLEQRSAGKMTEQGSLSPGGGKSKKEHQGGKLVIDNNGHDDRFTRDGALRVKVVMTKKELKELLKHLKSNDNYSVEQLVSAMSLRSGGRTNNYIENGGVYGSWKPDLESIPENHS</sequence>
<accession>A0AAV8TAB7</accession>
<evidence type="ECO:0000256" key="1">
    <source>
        <dbReference type="SAM" id="MobiDB-lite"/>
    </source>
</evidence>
<feature type="region of interest" description="Disordered" evidence="1">
    <location>
        <begin position="15"/>
        <end position="57"/>
    </location>
</feature>
<name>A0AAV8TAB7_9ROSI</name>
<dbReference type="Proteomes" id="UP001159364">
    <property type="component" value="Linkage Group LG05"/>
</dbReference>